<dbReference type="Proteomes" id="UP001189429">
    <property type="component" value="Unassembled WGS sequence"/>
</dbReference>
<sequence>MALRLACAACVLAAVAEGVTSGLRGDGESPKCYDTVEGEPCYKAIQWAQKKGMWKNPEWYVEVKNPLDEAEMQNFFFKQRKHDCMRPCRLAVETTPAPEGKDKDGKKDWKSYFK</sequence>
<feature type="signal peptide" evidence="2">
    <location>
        <begin position="1"/>
        <end position="18"/>
    </location>
</feature>
<protein>
    <submittedName>
        <fullName evidence="3">Uncharacterized protein</fullName>
    </submittedName>
</protein>
<evidence type="ECO:0000313" key="4">
    <source>
        <dbReference type="Proteomes" id="UP001189429"/>
    </source>
</evidence>
<proteinExistence type="predicted"/>
<evidence type="ECO:0000256" key="1">
    <source>
        <dbReference type="SAM" id="MobiDB-lite"/>
    </source>
</evidence>
<name>A0ABN9VSZ7_9DINO</name>
<organism evidence="3 4">
    <name type="scientific">Prorocentrum cordatum</name>
    <dbReference type="NCBI Taxonomy" id="2364126"/>
    <lineage>
        <taxon>Eukaryota</taxon>
        <taxon>Sar</taxon>
        <taxon>Alveolata</taxon>
        <taxon>Dinophyceae</taxon>
        <taxon>Prorocentrales</taxon>
        <taxon>Prorocentraceae</taxon>
        <taxon>Prorocentrum</taxon>
    </lineage>
</organism>
<reference evidence="3" key="1">
    <citation type="submission" date="2023-10" db="EMBL/GenBank/DDBJ databases">
        <authorList>
            <person name="Chen Y."/>
            <person name="Shah S."/>
            <person name="Dougan E. K."/>
            <person name="Thang M."/>
            <person name="Chan C."/>
        </authorList>
    </citation>
    <scope>NUCLEOTIDE SEQUENCE [LARGE SCALE GENOMIC DNA]</scope>
</reference>
<evidence type="ECO:0000256" key="2">
    <source>
        <dbReference type="SAM" id="SignalP"/>
    </source>
</evidence>
<keyword evidence="2" id="KW-0732">Signal</keyword>
<comment type="caution">
    <text evidence="3">The sequence shown here is derived from an EMBL/GenBank/DDBJ whole genome shotgun (WGS) entry which is preliminary data.</text>
</comment>
<feature type="chain" id="PRO_5046137966" evidence="2">
    <location>
        <begin position="19"/>
        <end position="114"/>
    </location>
</feature>
<keyword evidence="4" id="KW-1185">Reference proteome</keyword>
<evidence type="ECO:0000313" key="3">
    <source>
        <dbReference type="EMBL" id="CAK0876605.1"/>
    </source>
</evidence>
<feature type="compositionally biased region" description="Basic and acidic residues" evidence="1">
    <location>
        <begin position="99"/>
        <end position="114"/>
    </location>
</feature>
<dbReference type="EMBL" id="CAUYUJ010017645">
    <property type="protein sequence ID" value="CAK0876605.1"/>
    <property type="molecule type" value="Genomic_DNA"/>
</dbReference>
<gene>
    <name evidence="3" type="ORF">PCOR1329_LOCUS60911</name>
</gene>
<feature type="region of interest" description="Disordered" evidence="1">
    <location>
        <begin position="95"/>
        <end position="114"/>
    </location>
</feature>
<accession>A0ABN9VSZ7</accession>